<dbReference type="InterPro" id="IPR000595">
    <property type="entry name" value="cNMP-bd_dom"/>
</dbReference>
<dbReference type="SUPFAM" id="SSF51206">
    <property type="entry name" value="cAMP-binding domain-like"/>
    <property type="match status" value="1"/>
</dbReference>
<dbReference type="GO" id="GO:0034220">
    <property type="term" value="P:monoatomic ion transmembrane transport"/>
    <property type="evidence" value="ECO:0007669"/>
    <property type="project" value="UniProtKB-KW"/>
</dbReference>
<feature type="transmembrane region" description="Helical" evidence="3">
    <location>
        <begin position="296"/>
        <end position="316"/>
    </location>
</feature>
<keyword evidence="3" id="KW-0812">Transmembrane</keyword>
<dbReference type="STRING" id="74649.A0A2P6RKB1"/>
<protein>
    <submittedName>
        <fullName evidence="5">Putative potassium channel, voltage-dependent, EAG/ELK/ERG</fullName>
    </submittedName>
</protein>
<evidence type="ECO:0000256" key="3">
    <source>
        <dbReference type="SAM" id="Phobius"/>
    </source>
</evidence>
<evidence type="ECO:0000259" key="4">
    <source>
        <dbReference type="PROSITE" id="PS50042"/>
    </source>
</evidence>
<sequence>MEELVTLLEKTEDVKLHKPAFLSMWDNRIFVISCAFAVLLDPLFSYIFLINDDKKCVMVDRKLKLAYVTLRSATDISYALDIIFCLWRIRNAKILEAWGMMSTVSLNGKRSVSPLLLVHIFVALPLPQVTLLTARGVDSVLLLFTLIQYTVRVYRIYGSLGQQPNIATVKGSWLKATLDFFPFILAAHLFGAAWYYLAVDRIVTCWMDAIGKYDPYCDDLKSSNTVENTKSLINKSCSKSSSNTIVDFGIYNSAIQSGLTKSTKLSLKLLQGFWWGLRNLSSFGSNLDTSLPASEIIFSIFLSISGIVLFLIYFNGRLKVLKKRSKHRKLRQKMQMMNPEIDLWLSKNALPKNLKTVIVKNVQQKLAKNNVVNTDNFLCNLPIKDRRDIVSHLGLTSLKKVSMFKSMDARILKAICEHLKLVTYNEDSYIIRDGEPLEKMFFVTSGTAWSYTTSTNANVAGSTNNGSSIIKCLARGDFYGEELLNWATTKFASFSEFPISTRTLKTQTKVEGFVLRANDLKSVVAKFWWYFSSKNLHQLNNSQLEQWQNLAASSLQAKWRLRHERLIKTERK</sequence>
<keyword evidence="6" id="KW-1185">Reference proteome</keyword>
<dbReference type="Gene3D" id="2.60.120.10">
    <property type="entry name" value="Jelly Rolls"/>
    <property type="match status" value="1"/>
</dbReference>
<feature type="transmembrane region" description="Helical" evidence="3">
    <location>
        <begin position="29"/>
        <end position="49"/>
    </location>
</feature>
<keyword evidence="1" id="KW-0813">Transport</keyword>
<organism evidence="5 6">
    <name type="scientific">Rosa chinensis</name>
    <name type="common">China rose</name>
    <dbReference type="NCBI Taxonomy" id="74649"/>
    <lineage>
        <taxon>Eukaryota</taxon>
        <taxon>Viridiplantae</taxon>
        <taxon>Streptophyta</taxon>
        <taxon>Embryophyta</taxon>
        <taxon>Tracheophyta</taxon>
        <taxon>Spermatophyta</taxon>
        <taxon>Magnoliopsida</taxon>
        <taxon>eudicotyledons</taxon>
        <taxon>Gunneridae</taxon>
        <taxon>Pentapetalae</taxon>
        <taxon>rosids</taxon>
        <taxon>fabids</taxon>
        <taxon>Rosales</taxon>
        <taxon>Rosaceae</taxon>
        <taxon>Rosoideae</taxon>
        <taxon>Rosoideae incertae sedis</taxon>
        <taxon>Rosa</taxon>
    </lineage>
</organism>
<dbReference type="GO" id="GO:0016020">
    <property type="term" value="C:membrane"/>
    <property type="evidence" value="ECO:0007669"/>
    <property type="project" value="UniProtKB-SubCell"/>
</dbReference>
<proteinExistence type="predicted"/>
<feature type="transmembrane region" description="Helical" evidence="3">
    <location>
        <begin position="178"/>
        <end position="197"/>
    </location>
</feature>
<dbReference type="SUPFAM" id="SSF81324">
    <property type="entry name" value="Voltage-gated potassium channels"/>
    <property type="match status" value="1"/>
</dbReference>
<keyword evidence="3" id="KW-0472">Membrane</keyword>
<keyword evidence="1" id="KW-0406">Ion transport</keyword>
<keyword evidence="3" id="KW-1133">Transmembrane helix</keyword>
<reference evidence="5 6" key="1">
    <citation type="journal article" date="2018" name="Nat. Genet.">
        <title>The Rosa genome provides new insights in the design of modern roses.</title>
        <authorList>
            <person name="Bendahmane M."/>
        </authorList>
    </citation>
    <scope>NUCLEOTIDE SEQUENCE [LARGE SCALE GENOMIC DNA]</scope>
    <source>
        <strain evidence="6">cv. Old Blush</strain>
    </source>
</reference>
<dbReference type="Gramene" id="PRQ46831">
    <property type="protein sequence ID" value="PRQ46831"/>
    <property type="gene ID" value="RchiOBHm_Chr2g0093241"/>
</dbReference>
<dbReference type="AlphaFoldDB" id="A0A2P6RKB1"/>
<accession>A0A2P6RKB1</accession>
<keyword evidence="1" id="KW-1071">Ligand-gated ion channel</keyword>
<dbReference type="Proteomes" id="UP000238479">
    <property type="component" value="Chromosome 2"/>
</dbReference>
<dbReference type="SMART" id="SM00100">
    <property type="entry name" value="cNMP"/>
    <property type="match status" value="1"/>
</dbReference>
<feature type="domain" description="Cyclic nucleotide-binding" evidence="4">
    <location>
        <begin position="403"/>
        <end position="493"/>
    </location>
</feature>
<evidence type="ECO:0000313" key="6">
    <source>
        <dbReference type="Proteomes" id="UP000238479"/>
    </source>
</evidence>
<dbReference type="InterPro" id="IPR014710">
    <property type="entry name" value="RmlC-like_jellyroll"/>
</dbReference>
<name>A0A2P6RKB1_ROSCH</name>
<evidence type="ECO:0000256" key="2">
    <source>
        <dbReference type="ARBA" id="ARBA00023303"/>
    </source>
</evidence>
<dbReference type="InterPro" id="IPR018490">
    <property type="entry name" value="cNMP-bd_dom_sf"/>
</dbReference>
<dbReference type="PROSITE" id="PS50042">
    <property type="entry name" value="CNMP_BINDING_3"/>
    <property type="match status" value="1"/>
</dbReference>
<evidence type="ECO:0000313" key="5">
    <source>
        <dbReference type="EMBL" id="PRQ46831.1"/>
    </source>
</evidence>
<dbReference type="CDD" id="cd00038">
    <property type="entry name" value="CAP_ED"/>
    <property type="match status" value="1"/>
</dbReference>
<dbReference type="EMBL" id="PDCK01000040">
    <property type="protein sequence ID" value="PRQ46831.1"/>
    <property type="molecule type" value="Genomic_DNA"/>
</dbReference>
<comment type="caution">
    <text evidence="5">The sequence shown here is derived from an EMBL/GenBank/DDBJ whole genome shotgun (WGS) entry which is preliminary data.</text>
</comment>
<keyword evidence="2 5" id="KW-0407">Ion channel</keyword>
<evidence type="ECO:0000256" key="1">
    <source>
        <dbReference type="ARBA" id="ARBA00023286"/>
    </source>
</evidence>
<dbReference type="PANTHER" id="PTHR45651:SF68">
    <property type="entry name" value="ION TRANSPORT DOMAIN-CONTAINING PROTEIN"/>
    <property type="match status" value="1"/>
</dbReference>
<dbReference type="PANTHER" id="PTHR45651">
    <property type="entry name" value="CYCLIC NUCLEOTIDE-GATED ION CHANNEL 15-RELATED-RELATED"/>
    <property type="match status" value="1"/>
</dbReference>
<gene>
    <name evidence="5" type="ORF">RchiOBHm_Chr2g0093241</name>
</gene>